<dbReference type="GeneID" id="6495585"/>
<proteinExistence type="predicted"/>
<evidence type="ECO:0000313" key="2">
    <source>
        <dbReference type="Proteomes" id="UP000007801"/>
    </source>
</evidence>
<dbReference type="EMBL" id="CH902619">
    <property type="protein sequence ID" value="EDV35972.2"/>
    <property type="molecule type" value="Genomic_DNA"/>
</dbReference>
<keyword evidence="2" id="KW-1185">Reference proteome</keyword>
<dbReference type="STRING" id="7217.B3MIR2"/>
<dbReference type="KEGG" id="dan:6495585"/>
<dbReference type="InParanoid" id="B3MIR2"/>
<dbReference type="HOGENOM" id="CLU_3261061_0_0_1"/>
<dbReference type="AlphaFoldDB" id="B3MIR2"/>
<name>B3MIR2_DROAN</name>
<evidence type="ECO:0000313" key="1">
    <source>
        <dbReference type="EMBL" id="EDV35972.2"/>
    </source>
</evidence>
<organism evidence="1 2">
    <name type="scientific">Drosophila ananassae</name>
    <name type="common">Fruit fly</name>
    <dbReference type="NCBI Taxonomy" id="7217"/>
    <lineage>
        <taxon>Eukaryota</taxon>
        <taxon>Metazoa</taxon>
        <taxon>Ecdysozoa</taxon>
        <taxon>Arthropoda</taxon>
        <taxon>Hexapoda</taxon>
        <taxon>Insecta</taxon>
        <taxon>Pterygota</taxon>
        <taxon>Neoptera</taxon>
        <taxon>Endopterygota</taxon>
        <taxon>Diptera</taxon>
        <taxon>Brachycera</taxon>
        <taxon>Muscomorpha</taxon>
        <taxon>Ephydroidea</taxon>
        <taxon>Drosophilidae</taxon>
        <taxon>Drosophila</taxon>
        <taxon>Sophophora</taxon>
    </lineage>
</organism>
<gene>
    <name evidence="1" type="primary">Dana\GF12738</name>
    <name evidence="1" type="synonym">dana_GLEANR_12755</name>
    <name evidence="1" type="ORF">GF12738</name>
</gene>
<dbReference type="Proteomes" id="UP000007801">
    <property type="component" value="Unassembled WGS sequence"/>
</dbReference>
<sequence>MPGIAQNVGRLCSYKSAPGLQWSISITVIPQSYSTSQPTNHSTAKMKFFQAAALLLAMFAALANAEPVPQPGTVLIQTDNTQYIRTG</sequence>
<reference evidence="1 2" key="1">
    <citation type="journal article" date="2007" name="Nature">
        <title>Evolution of genes and genomes on the Drosophila phylogeny.</title>
        <authorList>
            <consortium name="Drosophila 12 Genomes Consortium"/>
            <person name="Clark A.G."/>
            <person name="Eisen M.B."/>
            <person name="Smith D.R."/>
            <person name="Bergman C.M."/>
            <person name="Oliver B."/>
            <person name="Markow T.A."/>
            <person name="Kaufman T.C."/>
            <person name="Kellis M."/>
            <person name="Gelbart W."/>
            <person name="Iyer V.N."/>
            <person name="Pollard D.A."/>
            <person name="Sackton T.B."/>
            <person name="Larracuente A.M."/>
            <person name="Singh N.D."/>
            <person name="Abad J.P."/>
            <person name="Abt D.N."/>
            <person name="Adryan B."/>
            <person name="Aguade M."/>
            <person name="Akashi H."/>
            <person name="Anderson W.W."/>
            <person name="Aquadro C.F."/>
            <person name="Ardell D.H."/>
            <person name="Arguello R."/>
            <person name="Artieri C.G."/>
            <person name="Barbash D.A."/>
            <person name="Barker D."/>
            <person name="Barsanti P."/>
            <person name="Batterham P."/>
            <person name="Batzoglou S."/>
            <person name="Begun D."/>
            <person name="Bhutkar A."/>
            <person name="Blanco E."/>
            <person name="Bosak S.A."/>
            <person name="Bradley R.K."/>
            <person name="Brand A.D."/>
            <person name="Brent M.R."/>
            <person name="Brooks A.N."/>
            <person name="Brown R.H."/>
            <person name="Butlin R.K."/>
            <person name="Caggese C."/>
            <person name="Calvi B.R."/>
            <person name="Bernardo de Carvalho A."/>
            <person name="Caspi A."/>
            <person name="Castrezana S."/>
            <person name="Celniker S.E."/>
            <person name="Chang J.L."/>
            <person name="Chapple C."/>
            <person name="Chatterji S."/>
            <person name="Chinwalla A."/>
            <person name="Civetta A."/>
            <person name="Clifton S.W."/>
            <person name="Comeron J.M."/>
            <person name="Costello J.C."/>
            <person name="Coyne J.A."/>
            <person name="Daub J."/>
            <person name="David R.G."/>
            <person name="Delcher A.L."/>
            <person name="Delehaunty K."/>
            <person name="Do C.B."/>
            <person name="Ebling H."/>
            <person name="Edwards K."/>
            <person name="Eickbush T."/>
            <person name="Evans J.D."/>
            <person name="Filipski A."/>
            <person name="Findeiss S."/>
            <person name="Freyhult E."/>
            <person name="Fulton L."/>
            <person name="Fulton R."/>
            <person name="Garcia A.C."/>
            <person name="Gardiner A."/>
            <person name="Garfield D.A."/>
            <person name="Garvin B.E."/>
            <person name="Gibson G."/>
            <person name="Gilbert D."/>
            <person name="Gnerre S."/>
            <person name="Godfrey J."/>
            <person name="Good R."/>
            <person name="Gotea V."/>
            <person name="Gravely B."/>
            <person name="Greenberg A.J."/>
            <person name="Griffiths-Jones S."/>
            <person name="Gross S."/>
            <person name="Guigo R."/>
            <person name="Gustafson E.A."/>
            <person name="Haerty W."/>
            <person name="Hahn M.W."/>
            <person name="Halligan D.L."/>
            <person name="Halpern A.L."/>
            <person name="Halter G.M."/>
            <person name="Han M.V."/>
            <person name="Heger A."/>
            <person name="Hillier L."/>
            <person name="Hinrichs A.S."/>
            <person name="Holmes I."/>
            <person name="Hoskins R.A."/>
            <person name="Hubisz M.J."/>
            <person name="Hultmark D."/>
            <person name="Huntley M.A."/>
            <person name="Jaffe D.B."/>
            <person name="Jagadeeshan S."/>
            <person name="Jeck W.R."/>
            <person name="Johnson J."/>
            <person name="Jones C.D."/>
            <person name="Jordan W.C."/>
            <person name="Karpen G.H."/>
            <person name="Kataoka E."/>
            <person name="Keightley P.D."/>
            <person name="Kheradpour P."/>
            <person name="Kirkness E.F."/>
            <person name="Koerich L.B."/>
            <person name="Kristiansen K."/>
            <person name="Kudrna D."/>
            <person name="Kulathinal R.J."/>
            <person name="Kumar S."/>
            <person name="Kwok R."/>
            <person name="Lander E."/>
            <person name="Langley C.H."/>
            <person name="Lapoint R."/>
            <person name="Lazzaro B.P."/>
            <person name="Lee S.J."/>
            <person name="Levesque L."/>
            <person name="Li R."/>
            <person name="Lin C.F."/>
            <person name="Lin M.F."/>
            <person name="Lindblad-Toh K."/>
            <person name="Llopart A."/>
            <person name="Long M."/>
            <person name="Low L."/>
            <person name="Lozovsky E."/>
            <person name="Lu J."/>
            <person name="Luo M."/>
            <person name="Machado C.A."/>
            <person name="Makalowski W."/>
            <person name="Marzo M."/>
            <person name="Matsuda M."/>
            <person name="Matzkin L."/>
            <person name="McAllister B."/>
            <person name="McBride C.S."/>
            <person name="McKernan B."/>
            <person name="McKernan K."/>
            <person name="Mendez-Lago M."/>
            <person name="Minx P."/>
            <person name="Mollenhauer M.U."/>
            <person name="Montooth K."/>
            <person name="Mount S.M."/>
            <person name="Mu X."/>
            <person name="Myers E."/>
            <person name="Negre B."/>
            <person name="Newfeld S."/>
            <person name="Nielsen R."/>
            <person name="Noor M.A."/>
            <person name="O'Grady P."/>
            <person name="Pachter L."/>
            <person name="Papaceit M."/>
            <person name="Parisi M.J."/>
            <person name="Parisi M."/>
            <person name="Parts L."/>
            <person name="Pedersen J.S."/>
            <person name="Pesole G."/>
            <person name="Phillippy A.M."/>
            <person name="Ponting C.P."/>
            <person name="Pop M."/>
            <person name="Porcelli D."/>
            <person name="Powell J.R."/>
            <person name="Prohaska S."/>
            <person name="Pruitt K."/>
            <person name="Puig M."/>
            <person name="Quesneville H."/>
            <person name="Ram K.R."/>
            <person name="Rand D."/>
            <person name="Rasmussen M.D."/>
            <person name="Reed L.K."/>
            <person name="Reenan R."/>
            <person name="Reily A."/>
            <person name="Remington K.A."/>
            <person name="Rieger T.T."/>
            <person name="Ritchie M.G."/>
            <person name="Robin C."/>
            <person name="Rogers Y.H."/>
            <person name="Rohde C."/>
            <person name="Rozas J."/>
            <person name="Rubenfield M.J."/>
            <person name="Ruiz A."/>
            <person name="Russo S."/>
            <person name="Salzberg S.L."/>
            <person name="Sanchez-Gracia A."/>
            <person name="Saranga D.J."/>
            <person name="Sato H."/>
            <person name="Schaeffer S.W."/>
            <person name="Schatz M.C."/>
            <person name="Schlenke T."/>
            <person name="Schwartz R."/>
            <person name="Segarra C."/>
            <person name="Singh R.S."/>
            <person name="Sirot L."/>
            <person name="Sirota M."/>
            <person name="Sisneros N.B."/>
            <person name="Smith C.D."/>
            <person name="Smith T.F."/>
            <person name="Spieth J."/>
            <person name="Stage D.E."/>
            <person name="Stark A."/>
            <person name="Stephan W."/>
            <person name="Strausberg R.L."/>
            <person name="Strempel S."/>
            <person name="Sturgill D."/>
            <person name="Sutton G."/>
            <person name="Sutton G.G."/>
            <person name="Tao W."/>
            <person name="Teichmann S."/>
            <person name="Tobari Y.N."/>
            <person name="Tomimura Y."/>
            <person name="Tsolas J.M."/>
            <person name="Valente V.L."/>
            <person name="Venter E."/>
            <person name="Venter J.C."/>
            <person name="Vicario S."/>
            <person name="Vieira F.G."/>
            <person name="Vilella A.J."/>
            <person name="Villasante A."/>
            <person name="Walenz B."/>
            <person name="Wang J."/>
            <person name="Wasserman M."/>
            <person name="Watts T."/>
            <person name="Wilson D."/>
            <person name="Wilson R.K."/>
            <person name="Wing R.A."/>
            <person name="Wolfner M.F."/>
            <person name="Wong A."/>
            <person name="Wong G.K."/>
            <person name="Wu C.I."/>
            <person name="Wu G."/>
            <person name="Yamamoto D."/>
            <person name="Yang H.P."/>
            <person name="Yang S.P."/>
            <person name="Yorke J.A."/>
            <person name="Yoshida K."/>
            <person name="Zdobnov E."/>
            <person name="Zhang P."/>
            <person name="Zhang Y."/>
            <person name="Zimin A.V."/>
            <person name="Baldwin J."/>
            <person name="Abdouelleil A."/>
            <person name="Abdulkadir J."/>
            <person name="Abebe A."/>
            <person name="Abera B."/>
            <person name="Abreu J."/>
            <person name="Acer S.C."/>
            <person name="Aftuck L."/>
            <person name="Alexander A."/>
            <person name="An P."/>
            <person name="Anderson E."/>
            <person name="Anderson S."/>
            <person name="Arachi H."/>
            <person name="Azer M."/>
            <person name="Bachantsang P."/>
            <person name="Barry A."/>
            <person name="Bayul T."/>
            <person name="Berlin A."/>
            <person name="Bessette D."/>
            <person name="Bloom T."/>
            <person name="Blye J."/>
            <person name="Boguslavskiy L."/>
            <person name="Bonnet C."/>
            <person name="Boukhgalter B."/>
            <person name="Bourzgui I."/>
            <person name="Brown A."/>
            <person name="Cahill P."/>
            <person name="Channer S."/>
            <person name="Cheshatsang Y."/>
            <person name="Chuda L."/>
            <person name="Citroen M."/>
            <person name="Collymore A."/>
            <person name="Cooke P."/>
            <person name="Costello M."/>
            <person name="D'Aco K."/>
            <person name="Daza R."/>
            <person name="De Haan G."/>
            <person name="DeGray S."/>
            <person name="DeMaso C."/>
            <person name="Dhargay N."/>
            <person name="Dooley K."/>
            <person name="Dooley E."/>
            <person name="Doricent M."/>
            <person name="Dorje P."/>
            <person name="Dorjee K."/>
            <person name="Dupes A."/>
            <person name="Elong R."/>
            <person name="Falk J."/>
            <person name="Farina A."/>
            <person name="Faro S."/>
            <person name="Ferguson D."/>
            <person name="Fisher S."/>
            <person name="Foley C.D."/>
            <person name="Franke A."/>
            <person name="Friedrich D."/>
            <person name="Gadbois L."/>
            <person name="Gearin G."/>
            <person name="Gearin C.R."/>
            <person name="Giannoukos G."/>
            <person name="Goode T."/>
            <person name="Graham J."/>
            <person name="Grandbois E."/>
            <person name="Grewal S."/>
            <person name="Gyaltsen K."/>
            <person name="Hafez N."/>
            <person name="Hagos B."/>
            <person name="Hall J."/>
            <person name="Henson C."/>
            <person name="Hollinger A."/>
            <person name="Honan T."/>
            <person name="Huard M.D."/>
            <person name="Hughes L."/>
            <person name="Hurhula B."/>
            <person name="Husby M.E."/>
            <person name="Kamat A."/>
            <person name="Kanga B."/>
            <person name="Kashin S."/>
            <person name="Khazanovich D."/>
            <person name="Kisner P."/>
            <person name="Lance K."/>
            <person name="Lara M."/>
            <person name="Lee W."/>
            <person name="Lennon N."/>
            <person name="Letendre F."/>
            <person name="LeVine R."/>
            <person name="Lipovsky A."/>
            <person name="Liu X."/>
            <person name="Liu J."/>
            <person name="Liu S."/>
            <person name="Lokyitsang T."/>
            <person name="Lokyitsang Y."/>
            <person name="Lubonja R."/>
            <person name="Lui A."/>
            <person name="MacDonald P."/>
            <person name="Magnisalis V."/>
            <person name="Maru K."/>
            <person name="Matthews C."/>
            <person name="McCusker W."/>
            <person name="McDonough S."/>
            <person name="Mehta T."/>
            <person name="Meldrim J."/>
            <person name="Meneus L."/>
            <person name="Mihai O."/>
            <person name="Mihalev A."/>
            <person name="Mihova T."/>
            <person name="Mittelman R."/>
            <person name="Mlenga V."/>
            <person name="Montmayeur A."/>
            <person name="Mulrain L."/>
            <person name="Navidi A."/>
            <person name="Naylor J."/>
            <person name="Negash T."/>
            <person name="Nguyen T."/>
            <person name="Nguyen N."/>
            <person name="Nicol R."/>
            <person name="Norbu C."/>
            <person name="Norbu N."/>
            <person name="Novod N."/>
            <person name="O'Neill B."/>
            <person name="Osman S."/>
            <person name="Markiewicz E."/>
            <person name="Oyono O.L."/>
            <person name="Patti C."/>
            <person name="Phunkhang P."/>
            <person name="Pierre F."/>
            <person name="Priest M."/>
            <person name="Raghuraman S."/>
            <person name="Rege F."/>
            <person name="Reyes R."/>
            <person name="Rise C."/>
            <person name="Rogov P."/>
            <person name="Ross K."/>
            <person name="Ryan E."/>
            <person name="Settipalli S."/>
            <person name="Shea T."/>
            <person name="Sherpa N."/>
            <person name="Shi L."/>
            <person name="Shih D."/>
            <person name="Sparrow T."/>
            <person name="Spaulding J."/>
            <person name="Stalker J."/>
            <person name="Stange-Thomann N."/>
            <person name="Stavropoulos S."/>
            <person name="Stone C."/>
            <person name="Strader C."/>
            <person name="Tesfaye S."/>
            <person name="Thomson T."/>
            <person name="Thoulutsang Y."/>
            <person name="Thoulutsang D."/>
            <person name="Topham K."/>
            <person name="Topping I."/>
            <person name="Tsamla T."/>
            <person name="Vassiliev H."/>
            <person name="Vo A."/>
            <person name="Wangchuk T."/>
            <person name="Wangdi T."/>
            <person name="Weiand M."/>
            <person name="Wilkinson J."/>
            <person name="Wilson A."/>
            <person name="Yadav S."/>
            <person name="Young G."/>
            <person name="Yu Q."/>
            <person name="Zembek L."/>
            <person name="Zhong D."/>
            <person name="Zimmer A."/>
            <person name="Zwirko Z."/>
            <person name="Jaffe D.B."/>
            <person name="Alvarez P."/>
            <person name="Brockman W."/>
            <person name="Butler J."/>
            <person name="Chin C."/>
            <person name="Gnerre S."/>
            <person name="Grabherr M."/>
            <person name="Kleber M."/>
            <person name="Mauceli E."/>
            <person name="MacCallum I."/>
        </authorList>
    </citation>
    <scope>NUCLEOTIDE SEQUENCE [LARGE SCALE GENOMIC DNA]</scope>
    <source>
        <strain evidence="2">Tucson 14024-0371.13</strain>
    </source>
</reference>
<accession>B3MIR2</accession>
<protein>
    <submittedName>
        <fullName evidence="1">Uncharacterized protein</fullName>
    </submittedName>
</protein>